<sequence>MQSLLQSTVGEVDESAASVICMVVTHPSVVTIFLRDSASGGGV</sequence>
<proteinExistence type="predicted"/>
<accession>A0A0S4M0D9</accession>
<evidence type="ECO:0000313" key="2">
    <source>
        <dbReference type="Proteomes" id="UP000198651"/>
    </source>
</evidence>
<keyword evidence="2" id="KW-1185">Reference proteome</keyword>
<name>A0A0S4M0D9_9BURK</name>
<reference evidence="2" key="1">
    <citation type="submission" date="2015-11" db="EMBL/GenBank/DDBJ databases">
        <authorList>
            <person name="Seth-Smith H.M.B."/>
        </authorList>
    </citation>
    <scope>NUCLEOTIDE SEQUENCE [LARGE SCALE GENOMIC DNA]</scope>
    <source>
        <strain evidence="2">2013Ark11</strain>
    </source>
</reference>
<evidence type="ECO:0000313" key="1">
    <source>
        <dbReference type="EMBL" id="CUT17198.1"/>
    </source>
</evidence>
<protein>
    <submittedName>
        <fullName evidence="1">Uncharacterized protein</fullName>
    </submittedName>
</protein>
<dbReference type="STRING" id="1561003.Ark11_0344"/>
<dbReference type="AlphaFoldDB" id="A0A0S4M0D9"/>
<dbReference type="EMBL" id="LN906597">
    <property type="protein sequence ID" value="CUT17198.1"/>
    <property type="molecule type" value="Genomic_DNA"/>
</dbReference>
<dbReference type="Proteomes" id="UP000198651">
    <property type="component" value="Chromosome I"/>
</dbReference>
<dbReference type="RefSeq" id="WP_278183664.1">
    <property type="nucleotide sequence ID" value="NZ_FLSL01000092.1"/>
</dbReference>
<organism evidence="1 2">
    <name type="scientific">Candidatus Ichthyocystis hellenicum</name>
    <dbReference type="NCBI Taxonomy" id="1561003"/>
    <lineage>
        <taxon>Bacteria</taxon>
        <taxon>Pseudomonadati</taxon>
        <taxon>Pseudomonadota</taxon>
        <taxon>Betaproteobacteria</taxon>
        <taxon>Burkholderiales</taxon>
        <taxon>Candidatus Ichthyocystis</taxon>
    </lineage>
</organism>
<gene>
    <name evidence="1" type="ORF">Ark11_0344</name>
</gene>